<evidence type="ECO:0000256" key="1">
    <source>
        <dbReference type="ARBA" id="ARBA00006538"/>
    </source>
</evidence>
<evidence type="ECO:0000259" key="5">
    <source>
        <dbReference type="Pfam" id="PF20789"/>
    </source>
</evidence>
<dbReference type="PANTHER" id="PTHR11066">
    <property type="entry name" value="ACYL-COA THIOESTERASE"/>
    <property type="match status" value="1"/>
</dbReference>
<dbReference type="Pfam" id="PF13622">
    <property type="entry name" value="4HBT_3"/>
    <property type="match status" value="1"/>
</dbReference>
<dbReference type="GO" id="GO:0047617">
    <property type="term" value="F:fatty acyl-CoA hydrolase activity"/>
    <property type="evidence" value="ECO:0007669"/>
    <property type="project" value="InterPro"/>
</dbReference>
<evidence type="ECO:0000259" key="4">
    <source>
        <dbReference type="Pfam" id="PF13622"/>
    </source>
</evidence>
<dbReference type="EMBL" id="LUCM01001178">
    <property type="protein sequence ID" value="KAA0199333.1"/>
    <property type="molecule type" value="Genomic_DNA"/>
</dbReference>
<dbReference type="Gene3D" id="2.40.160.210">
    <property type="entry name" value="Acyl-CoA thioesterase, double hotdog domain"/>
    <property type="match status" value="1"/>
</dbReference>
<dbReference type="OrthoDB" id="68328at2759"/>
<keyword evidence="7" id="KW-1185">Reference proteome</keyword>
<dbReference type="InterPro" id="IPR042171">
    <property type="entry name" value="Acyl-CoA_hotdog"/>
</dbReference>
<dbReference type="Proteomes" id="UP000728185">
    <property type="component" value="Unassembled WGS sequence"/>
</dbReference>
<dbReference type="InterPro" id="IPR003703">
    <property type="entry name" value="Acyl_CoA_thio"/>
</dbReference>
<proteinExistence type="inferred from homology"/>
<feature type="domain" description="Acyl-CoA thioesterase-like N-terminal HotDog" evidence="4">
    <location>
        <begin position="34"/>
        <end position="96"/>
    </location>
</feature>
<evidence type="ECO:0000313" key="6">
    <source>
        <dbReference type="EMBL" id="KAA0199333.1"/>
    </source>
</evidence>
<dbReference type="InterPro" id="IPR049449">
    <property type="entry name" value="TesB_ACOT8-like_N"/>
</dbReference>
<comment type="caution">
    <text evidence="6">The sequence shown here is derived from an EMBL/GenBank/DDBJ whole genome shotgun (WGS) entry which is preliminary data.</text>
</comment>
<evidence type="ECO:0000256" key="2">
    <source>
        <dbReference type="ARBA" id="ARBA00022801"/>
    </source>
</evidence>
<evidence type="ECO:0000256" key="3">
    <source>
        <dbReference type="SAM" id="MobiDB-lite"/>
    </source>
</evidence>
<evidence type="ECO:0000313" key="7">
    <source>
        <dbReference type="Proteomes" id="UP000728185"/>
    </source>
</evidence>
<organism evidence="6 7">
    <name type="scientific">Fasciolopsis buskii</name>
    <dbReference type="NCBI Taxonomy" id="27845"/>
    <lineage>
        <taxon>Eukaryota</taxon>
        <taxon>Metazoa</taxon>
        <taxon>Spiralia</taxon>
        <taxon>Lophotrochozoa</taxon>
        <taxon>Platyhelminthes</taxon>
        <taxon>Trematoda</taxon>
        <taxon>Digenea</taxon>
        <taxon>Plagiorchiida</taxon>
        <taxon>Echinostomata</taxon>
        <taxon>Echinostomatoidea</taxon>
        <taxon>Fasciolidae</taxon>
        <taxon>Fasciolopsis</taxon>
    </lineage>
</organism>
<dbReference type="SUPFAM" id="SSF54637">
    <property type="entry name" value="Thioesterase/thiol ester dehydrase-isomerase"/>
    <property type="match status" value="2"/>
</dbReference>
<dbReference type="InterPro" id="IPR049450">
    <property type="entry name" value="ACOT8-like_C"/>
</dbReference>
<dbReference type="AlphaFoldDB" id="A0A8E0S2B1"/>
<reference evidence="6" key="1">
    <citation type="submission" date="2019-05" db="EMBL/GenBank/DDBJ databases">
        <title>Annotation for the trematode Fasciolopsis buski.</title>
        <authorList>
            <person name="Choi Y.-J."/>
        </authorList>
    </citation>
    <scope>NUCLEOTIDE SEQUENCE</scope>
    <source>
        <strain evidence="6">HT</strain>
        <tissue evidence="6">Whole worm</tissue>
    </source>
</reference>
<dbReference type="PANTHER" id="PTHR11066:SF34">
    <property type="entry name" value="ACYL-COENZYME A THIOESTERASE 8"/>
    <property type="match status" value="1"/>
</dbReference>
<feature type="region of interest" description="Disordered" evidence="3">
    <location>
        <begin position="301"/>
        <end position="323"/>
    </location>
</feature>
<comment type="similarity">
    <text evidence="1">Belongs to the C/M/P thioester hydrolase family.</text>
</comment>
<protein>
    <submittedName>
        <fullName evidence="6">Acyl-coenzyme A thioesterase 8</fullName>
    </submittedName>
</protein>
<dbReference type="Pfam" id="PF20789">
    <property type="entry name" value="4HBT_3C"/>
    <property type="match status" value="1"/>
</dbReference>
<feature type="domain" description="Acyl-CoA thioesterase-like C-terminal" evidence="5">
    <location>
        <begin position="188"/>
        <end position="296"/>
    </location>
</feature>
<accession>A0A8E0S2B1</accession>
<sequence length="323" mass="36961">MNIGDRFLLELLETQPVNGDTFRGERVFTPNPRTVYGGELMAQALTAASKTVEKGLKPHSLHCYFHDRANVKLPNQYCVTRFRDSRSFSHRLVEAYPLVRDVNQRPFFRMDCSFKTPEEDSASFVAAMPKVSSVDHVEDFHSFVEKLNDAKLLEVTRARINQFLAFDKTYPVEMKFCEPECILGLKTNATGRLHAWMRLKEKPTIDITPYRDAILTYFSDALLLWVAITEPLPVTYLVTLNQSIWFHNPDICPLSDEWVLFETRANYVGNTLTLSYGAIWDKDGRLLASMAQQGLMRTQPLTPVSSQNALEEHKKSSNTNETK</sequence>
<dbReference type="GO" id="GO:0009062">
    <property type="term" value="P:fatty acid catabolic process"/>
    <property type="evidence" value="ECO:0007669"/>
    <property type="project" value="TreeGrafter"/>
</dbReference>
<dbReference type="CDD" id="cd03444">
    <property type="entry name" value="Thioesterase_II_repeat1"/>
    <property type="match status" value="1"/>
</dbReference>
<dbReference type="InterPro" id="IPR029069">
    <property type="entry name" value="HotDog_dom_sf"/>
</dbReference>
<gene>
    <name evidence="6" type="ORF">FBUS_07382</name>
</gene>
<dbReference type="GO" id="GO:0006637">
    <property type="term" value="P:acyl-CoA metabolic process"/>
    <property type="evidence" value="ECO:0007669"/>
    <property type="project" value="InterPro"/>
</dbReference>
<dbReference type="CDD" id="cd03445">
    <property type="entry name" value="Thioesterase_II_repeat2"/>
    <property type="match status" value="1"/>
</dbReference>
<dbReference type="GO" id="GO:0005782">
    <property type="term" value="C:peroxisomal matrix"/>
    <property type="evidence" value="ECO:0007669"/>
    <property type="project" value="UniProtKB-SubCell"/>
</dbReference>
<name>A0A8E0S2B1_9TREM</name>
<keyword evidence="2" id="KW-0378">Hydrolase</keyword>